<evidence type="ECO:0000313" key="3">
    <source>
        <dbReference type="EMBL" id="OAQ31299.1"/>
    </source>
</evidence>
<dbReference type="Proteomes" id="UP000078512">
    <property type="component" value="Unassembled WGS sequence"/>
</dbReference>
<sequence>GPNLWLFSSLFCFDVVNCPCPTTTIEARDHRLAPIDLHRDRRRSPQLPLQRHRHPLGPYIHQPPGHPVVRETPSRSQAPQLKRAGRRD</sequence>
<feature type="signal peptide" evidence="2">
    <location>
        <begin position="1"/>
        <end position="18"/>
    </location>
</feature>
<evidence type="ECO:0000256" key="1">
    <source>
        <dbReference type="SAM" id="MobiDB-lite"/>
    </source>
</evidence>
<keyword evidence="2" id="KW-0732">Signal</keyword>
<proteinExistence type="predicted"/>
<keyword evidence="4" id="KW-1185">Reference proteome</keyword>
<feature type="non-terminal residue" evidence="3">
    <location>
        <position position="1"/>
    </location>
</feature>
<accession>A0A197K4B7</accession>
<evidence type="ECO:0000256" key="2">
    <source>
        <dbReference type="SAM" id="SignalP"/>
    </source>
</evidence>
<dbReference type="EMBL" id="KV442030">
    <property type="protein sequence ID" value="OAQ31299.1"/>
    <property type="molecule type" value="Genomic_DNA"/>
</dbReference>
<evidence type="ECO:0000313" key="4">
    <source>
        <dbReference type="Proteomes" id="UP000078512"/>
    </source>
</evidence>
<feature type="compositionally biased region" description="Basic residues" evidence="1">
    <location>
        <begin position="40"/>
        <end position="55"/>
    </location>
</feature>
<organism evidence="3 4">
    <name type="scientific">Linnemannia elongata AG-77</name>
    <dbReference type="NCBI Taxonomy" id="1314771"/>
    <lineage>
        <taxon>Eukaryota</taxon>
        <taxon>Fungi</taxon>
        <taxon>Fungi incertae sedis</taxon>
        <taxon>Mucoromycota</taxon>
        <taxon>Mortierellomycotina</taxon>
        <taxon>Mortierellomycetes</taxon>
        <taxon>Mortierellales</taxon>
        <taxon>Mortierellaceae</taxon>
        <taxon>Linnemannia</taxon>
    </lineage>
</organism>
<feature type="chain" id="PRO_5008276561" evidence="2">
    <location>
        <begin position="19"/>
        <end position="88"/>
    </location>
</feature>
<protein>
    <submittedName>
        <fullName evidence="3">Uncharacterized protein</fullName>
    </submittedName>
</protein>
<feature type="region of interest" description="Disordered" evidence="1">
    <location>
        <begin position="36"/>
        <end position="88"/>
    </location>
</feature>
<reference evidence="3 4" key="1">
    <citation type="submission" date="2016-05" db="EMBL/GenBank/DDBJ databases">
        <title>Genome sequencing reveals origins of a unique bacterial endosymbiosis in the earliest lineages of terrestrial Fungi.</title>
        <authorList>
            <consortium name="DOE Joint Genome Institute"/>
            <person name="Uehling J."/>
            <person name="Gryganskyi A."/>
            <person name="Hameed K."/>
            <person name="Tschaplinski T."/>
            <person name="Misztal P."/>
            <person name="Wu S."/>
            <person name="Desiro A."/>
            <person name="Vande Pol N."/>
            <person name="Du Z.-Y."/>
            <person name="Zienkiewicz A."/>
            <person name="Zienkiewicz K."/>
            <person name="Morin E."/>
            <person name="Tisserant E."/>
            <person name="Splivallo R."/>
            <person name="Hainaut M."/>
            <person name="Henrissat B."/>
            <person name="Ohm R."/>
            <person name="Kuo A."/>
            <person name="Yan J."/>
            <person name="Lipzen A."/>
            <person name="Nolan M."/>
            <person name="Labutti K."/>
            <person name="Barry K."/>
            <person name="Goldstein A."/>
            <person name="Labbe J."/>
            <person name="Schadt C."/>
            <person name="Tuskan G."/>
            <person name="Grigoriev I."/>
            <person name="Martin F."/>
            <person name="Vilgalys R."/>
            <person name="Bonito G."/>
        </authorList>
    </citation>
    <scope>NUCLEOTIDE SEQUENCE [LARGE SCALE GENOMIC DNA]</scope>
    <source>
        <strain evidence="3 4">AG-77</strain>
    </source>
</reference>
<name>A0A197K4B7_9FUNG</name>
<gene>
    <name evidence="3" type="ORF">K457DRAFT_30829</name>
</gene>
<dbReference type="AlphaFoldDB" id="A0A197K4B7"/>